<protein>
    <submittedName>
        <fullName evidence="2">Uncharacterized protein</fullName>
    </submittedName>
</protein>
<keyword evidence="3" id="KW-1185">Reference proteome</keyword>
<dbReference type="AlphaFoldDB" id="A0A5B7FCJ4"/>
<organism evidence="2 3">
    <name type="scientific">Portunus trituberculatus</name>
    <name type="common">Swimming crab</name>
    <name type="synonym">Neptunus trituberculatus</name>
    <dbReference type="NCBI Taxonomy" id="210409"/>
    <lineage>
        <taxon>Eukaryota</taxon>
        <taxon>Metazoa</taxon>
        <taxon>Ecdysozoa</taxon>
        <taxon>Arthropoda</taxon>
        <taxon>Crustacea</taxon>
        <taxon>Multicrustacea</taxon>
        <taxon>Malacostraca</taxon>
        <taxon>Eumalacostraca</taxon>
        <taxon>Eucarida</taxon>
        <taxon>Decapoda</taxon>
        <taxon>Pleocyemata</taxon>
        <taxon>Brachyura</taxon>
        <taxon>Eubrachyura</taxon>
        <taxon>Portunoidea</taxon>
        <taxon>Portunidae</taxon>
        <taxon>Portuninae</taxon>
        <taxon>Portunus</taxon>
    </lineage>
</organism>
<accession>A0A5B7FCJ4</accession>
<reference evidence="2 3" key="1">
    <citation type="submission" date="2019-05" db="EMBL/GenBank/DDBJ databases">
        <title>Another draft genome of Portunus trituberculatus and its Hox gene families provides insights of decapod evolution.</title>
        <authorList>
            <person name="Jeong J.-H."/>
            <person name="Song I."/>
            <person name="Kim S."/>
            <person name="Choi T."/>
            <person name="Kim D."/>
            <person name="Ryu S."/>
            <person name="Kim W."/>
        </authorList>
    </citation>
    <scope>NUCLEOTIDE SEQUENCE [LARGE SCALE GENOMIC DNA]</scope>
    <source>
        <tissue evidence="2">Muscle</tissue>
    </source>
</reference>
<feature type="compositionally biased region" description="Basic and acidic residues" evidence="1">
    <location>
        <begin position="67"/>
        <end position="76"/>
    </location>
</feature>
<dbReference type="EMBL" id="VSRR010005350">
    <property type="protein sequence ID" value="MPC42224.1"/>
    <property type="molecule type" value="Genomic_DNA"/>
</dbReference>
<evidence type="ECO:0000313" key="2">
    <source>
        <dbReference type="EMBL" id="MPC42224.1"/>
    </source>
</evidence>
<evidence type="ECO:0000313" key="3">
    <source>
        <dbReference type="Proteomes" id="UP000324222"/>
    </source>
</evidence>
<evidence type="ECO:0000256" key="1">
    <source>
        <dbReference type="SAM" id="MobiDB-lite"/>
    </source>
</evidence>
<feature type="compositionally biased region" description="Polar residues" evidence="1">
    <location>
        <begin position="13"/>
        <end position="22"/>
    </location>
</feature>
<proteinExistence type="predicted"/>
<comment type="caution">
    <text evidence="2">The sequence shown here is derived from an EMBL/GenBank/DDBJ whole genome shotgun (WGS) entry which is preliminary data.</text>
</comment>
<sequence length="122" mass="13594">MLVFRAPAGEATITHQTPQASYSRLPQPRRRSLPLPLPRLPLGTERGGEVKRAAMRTWAEMRGSGSGREELAEDRPLPTVLKPPLPPTDPHPRTHTKWRSGRREAASQSTLSAESRFFLVPP</sequence>
<name>A0A5B7FCJ4_PORTR</name>
<feature type="region of interest" description="Disordered" evidence="1">
    <location>
        <begin position="1"/>
        <end position="122"/>
    </location>
</feature>
<gene>
    <name evidence="2" type="ORF">E2C01_035840</name>
</gene>
<dbReference type="Proteomes" id="UP000324222">
    <property type="component" value="Unassembled WGS sequence"/>
</dbReference>